<dbReference type="Pfam" id="PF20192">
    <property type="entry name" value="DUF6555"/>
    <property type="match status" value="1"/>
</dbReference>
<name>A0A089YP16_9PSED</name>
<protein>
    <submittedName>
        <fullName evidence="1">Uncharacterized protein</fullName>
    </submittedName>
</protein>
<evidence type="ECO:0000313" key="1">
    <source>
        <dbReference type="EMBL" id="AIS18193.1"/>
    </source>
</evidence>
<dbReference type="InterPro" id="IPR046685">
    <property type="entry name" value="DUF6555"/>
</dbReference>
<accession>A0A089YP16</accession>
<dbReference type="Proteomes" id="UP000029499">
    <property type="component" value="Chromosome"/>
</dbReference>
<dbReference type="RefSeq" id="WP_043190555.1">
    <property type="nucleotide sequence ID" value="NZ_CP009533.1"/>
</dbReference>
<sequence>MPNPTLYIIDYRLHGAEKSFIIRLPTLNNADAWHWASCDAGVGVIPKFGRERVQKVSKPKAEQYGITDVRWRPSGQQAREELGIEAAH</sequence>
<proteinExistence type="predicted"/>
<gene>
    <name evidence="1" type="ORF">LT40_12680</name>
</gene>
<dbReference type="AlphaFoldDB" id="A0A089YP16"/>
<organism evidence="1 2">
    <name type="scientific">Pseudomonas rhizosphaerae</name>
    <dbReference type="NCBI Taxonomy" id="216142"/>
    <lineage>
        <taxon>Bacteria</taxon>
        <taxon>Pseudomonadati</taxon>
        <taxon>Pseudomonadota</taxon>
        <taxon>Gammaproteobacteria</taxon>
        <taxon>Pseudomonadales</taxon>
        <taxon>Pseudomonadaceae</taxon>
        <taxon>Pseudomonas</taxon>
    </lineage>
</organism>
<dbReference type="EMBL" id="CP009533">
    <property type="protein sequence ID" value="AIS18193.1"/>
    <property type="molecule type" value="Genomic_DNA"/>
</dbReference>
<dbReference type="HOGENOM" id="CLU_180049_0_0_6"/>
<dbReference type="KEGG" id="prh:LT40_12680"/>
<reference evidence="1 2" key="1">
    <citation type="journal article" date="2015" name="J. Biotechnol.">
        <title>Complete genome sequence of Pseudomonas rhizosphaerae IH5T (=DSM 16299T), a phosphate-solubilizing rhizobacterium for bacterial biofertilizer.</title>
        <authorList>
            <person name="Kwak Y."/>
            <person name="Jung B.K."/>
            <person name="Shin J.H."/>
        </authorList>
    </citation>
    <scope>NUCLEOTIDE SEQUENCE [LARGE SCALE GENOMIC DNA]</scope>
    <source>
        <strain evidence="1">DSM 16299</strain>
    </source>
</reference>
<keyword evidence="2" id="KW-1185">Reference proteome</keyword>
<evidence type="ECO:0000313" key="2">
    <source>
        <dbReference type="Proteomes" id="UP000029499"/>
    </source>
</evidence>
<dbReference type="OrthoDB" id="6998444at2"/>